<keyword evidence="4" id="KW-1185">Reference proteome</keyword>
<proteinExistence type="predicted"/>
<dbReference type="GO" id="GO:0004493">
    <property type="term" value="F:methylmalonyl-CoA epimerase activity"/>
    <property type="evidence" value="ECO:0007669"/>
    <property type="project" value="TreeGrafter"/>
</dbReference>
<evidence type="ECO:0000313" key="3">
    <source>
        <dbReference type="EMBL" id="MCI0126914.1"/>
    </source>
</evidence>
<dbReference type="RefSeq" id="WP_281735615.1">
    <property type="nucleotide sequence ID" value="NZ_JAKETQ010000001.1"/>
</dbReference>
<dbReference type="Proteomes" id="UP001156140">
    <property type="component" value="Unassembled WGS sequence"/>
</dbReference>
<dbReference type="EMBL" id="JALAZD010000001">
    <property type="protein sequence ID" value="MCI0126914.1"/>
    <property type="molecule type" value="Genomic_DNA"/>
</dbReference>
<dbReference type="InterPro" id="IPR029068">
    <property type="entry name" value="Glyas_Bleomycin-R_OHBP_Dase"/>
</dbReference>
<name>A0AA41UD49_9HYPH</name>
<dbReference type="PANTHER" id="PTHR43048">
    <property type="entry name" value="METHYLMALONYL-COA EPIMERASE"/>
    <property type="match status" value="1"/>
</dbReference>
<evidence type="ECO:0000313" key="4">
    <source>
        <dbReference type="Proteomes" id="UP001156140"/>
    </source>
</evidence>
<accession>A0AA41UD49</accession>
<evidence type="ECO:0000259" key="2">
    <source>
        <dbReference type="PROSITE" id="PS51819"/>
    </source>
</evidence>
<dbReference type="InterPro" id="IPR004360">
    <property type="entry name" value="Glyas_Fos-R_dOase_dom"/>
</dbReference>
<dbReference type="Pfam" id="PF00903">
    <property type="entry name" value="Glyoxalase"/>
    <property type="match status" value="1"/>
</dbReference>
<dbReference type="GO" id="GO:0046491">
    <property type="term" value="P:L-methylmalonyl-CoA metabolic process"/>
    <property type="evidence" value="ECO:0007669"/>
    <property type="project" value="TreeGrafter"/>
</dbReference>
<dbReference type="SUPFAM" id="SSF54593">
    <property type="entry name" value="Glyoxalase/Bleomycin resistance protein/Dihydroxybiphenyl dioxygenase"/>
    <property type="match status" value="1"/>
</dbReference>
<reference evidence="3" key="1">
    <citation type="submission" date="2022-03" db="EMBL/GenBank/DDBJ databases">
        <title>The complete genome sequence of a Methyloterrigena soli.</title>
        <authorList>
            <person name="Zi Z."/>
        </authorList>
    </citation>
    <scope>NUCLEOTIDE SEQUENCE</scope>
    <source>
        <strain evidence="3">M48</strain>
    </source>
</reference>
<dbReference type="InterPro" id="IPR037523">
    <property type="entry name" value="VOC_core"/>
</dbReference>
<evidence type="ECO:0000256" key="1">
    <source>
        <dbReference type="ARBA" id="ARBA00022723"/>
    </source>
</evidence>
<keyword evidence="1" id="KW-0479">Metal-binding</keyword>
<dbReference type="GO" id="GO:0046872">
    <property type="term" value="F:metal ion binding"/>
    <property type="evidence" value="ECO:0007669"/>
    <property type="project" value="UniProtKB-KW"/>
</dbReference>
<dbReference type="PROSITE" id="PS51819">
    <property type="entry name" value="VOC"/>
    <property type="match status" value="1"/>
</dbReference>
<sequence length="140" mass="15995">MSKIIKQLAHMCIFTDDLAATEAFYRDVLGIDVKFRFIRDGKLHGFYLDVGNRTNIEVFEKADTAFDESNAINHMCLEVHDMDAAIAHIRAQGVEITDKKFGIDDTYQSWTKDPNGVKIELFEYTPKSAQFLGGDRNVNW</sequence>
<dbReference type="Gene3D" id="3.10.180.10">
    <property type="entry name" value="2,3-Dihydroxybiphenyl 1,2-Dioxygenase, domain 1"/>
    <property type="match status" value="1"/>
</dbReference>
<dbReference type="PANTHER" id="PTHR43048:SF3">
    <property type="entry name" value="METHYLMALONYL-COA EPIMERASE, MITOCHONDRIAL"/>
    <property type="match status" value="1"/>
</dbReference>
<feature type="domain" description="VOC" evidence="2">
    <location>
        <begin position="7"/>
        <end position="124"/>
    </location>
</feature>
<dbReference type="InterPro" id="IPR051785">
    <property type="entry name" value="MMCE/EMCE_epimerase"/>
</dbReference>
<comment type="caution">
    <text evidence="3">The sequence shown here is derived from an EMBL/GenBank/DDBJ whole genome shotgun (WGS) entry which is preliminary data.</text>
</comment>
<organism evidence="3 4">
    <name type="scientific">Paradevosia shaoguanensis</name>
    <dbReference type="NCBI Taxonomy" id="1335043"/>
    <lineage>
        <taxon>Bacteria</taxon>
        <taxon>Pseudomonadati</taxon>
        <taxon>Pseudomonadota</taxon>
        <taxon>Alphaproteobacteria</taxon>
        <taxon>Hyphomicrobiales</taxon>
        <taxon>Devosiaceae</taxon>
        <taxon>Paradevosia</taxon>
    </lineage>
</organism>
<protein>
    <submittedName>
        <fullName evidence="3">VOC family protein</fullName>
    </submittedName>
</protein>
<gene>
    <name evidence="3" type="ORF">ML536_08755</name>
</gene>
<dbReference type="CDD" id="cd06587">
    <property type="entry name" value="VOC"/>
    <property type="match status" value="1"/>
</dbReference>
<dbReference type="AlphaFoldDB" id="A0AA41UD49"/>